<dbReference type="EMBL" id="DF238831">
    <property type="protein sequence ID" value="GAC99465.1"/>
    <property type="molecule type" value="Genomic_DNA"/>
</dbReference>
<dbReference type="PANTHER" id="PTHR47938">
    <property type="entry name" value="RESPIRATORY COMPLEX I CHAPERONE (CIA84), PUTATIVE (AFU_ORTHOLOGUE AFUA_2G06020)-RELATED"/>
    <property type="match status" value="1"/>
</dbReference>
<dbReference type="InterPro" id="IPR002885">
    <property type="entry name" value="PPR_rpt"/>
</dbReference>
<keyword evidence="4" id="KW-1185">Reference proteome</keyword>
<protein>
    <recommendedName>
        <fullName evidence="5">Pentatricopeptide repeat protein</fullName>
    </recommendedName>
</protein>
<feature type="region of interest" description="Disordered" evidence="2">
    <location>
        <begin position="43"/>
        <end position="66"/>
    </location>
</feature>
<evidence type="ECO:0000256" key="1">
    <source>
        <dbReference type="PROSITE-ProRule" id="PRU00708"/>
    </source>
</evidence>
<sequence length="937" mass="104138">MLPLLLPPPSLVRASSQLSRTLKVKQVTRLYIRLSSTSTPTLLPNVSDIARDGEDQEDRDDQQRVTTKSAAFSHFFDARTPLPVSSNTLSSNKPKASHEITSASRQAVANLRQAIRTRAPVHVIQAYGLLVQAHQRHAHDVQDSSSRALDTSQISFPVRKNDIQTAIKCLIQHAQTGGRMDSDLAKACQQMFDDMGQRFGFRIGPTDLHRQLHIQCLSKRPASDICNAFEQLRTKHPEWRTTWVDWNMVISHLVNRRKYEHAVKVWQDMLGLGVEPEEDLRRTMERVYTAINKTIKDEDDRPQLAQEETIVGTDSVATTIMSLCEQVSIGHEHDSELGAKLHAHVGQLRQEMDSCPRTANDTTAWNALLRYEAFVGGPAHALQTAKQAYRPDLFDASTLSLLLRLHTEELNDLQSSDEALELLDQIQTAIDPKRSLTADDQCYSVMMLGLLHNSSLEDAAQPSPNQIREAQLLYDHVRSIGLPPTPLLVKPLLVAYCEAFLPSLPSAIRLVDDLLESLPASSRKSTASKARKANRPATIDMAIILSVIEACVKLKDIASARNFVSRLYEAGVVISATDLLLLMRRLMGIATSWSEAFHIYRSLNLFPTWSSAGLRTPTTGLDERGYLSLLDHLRTLTFSDPASPSLPLAAPPEELLGILHDMRSADHRPTCIVYTSILDYYSKTPTPSYVGVQATHEMLKRDEGLEPDLPLINALMNAYNRVGEPAMVLAIWDSLIATRQEIDGVTLSVFFDTAGRHGLLSLARKAMGTVRRLEAEGVGGGGRSVLTKGAWDSWLECLARCGRLEEAIELSFGEMRKSLFREALDRHDFDVVDDGGGLTVNELLTKSAQAPVKDRRGHVVGPDAKTFGVLLRFAARERDRRQKRYTAGLLPGPPSEARIGGSVIGGTSVWHTLKNRIREELSWLYPQVKHVGEQTSL</sequence>
<dbReference type="GeneID" id="24112331"/>
<dbReference type="eggNOG" id="ENOG502SC0E">
    <property type="taxonomic scope" value="Eukaryota"/>
</dbReference>
<dbReference type="InterPro" id="IPR011990">
    <property type="entry name" value="TPR-like_helical_dom_sf"/>
</dbReference>
<dbReference type="HOGENOM" id="CLU_013899_0_0_1"/>
<dbReference type="PANTHER" id="PTHR47938:SF35">
    <property type="entry name" value="PENTATRICOPEPTIDE REPEAT-CONTAINING PROTEIN 4, MITOCHONDRIAL-RELATED"/>
    <property type="match status" value="1"/>
</dbReference>
<feature type="repeat" description="PPR" evidence="1">
    <location>
        <begin position="787"/>
        <end position="822"/>
    </location>
</feature>
<dbReference type="AlphaFoldDB" id="R9PMX7"/>
<dbReference type="Pfam" id="PF01535">
    <property type="entry name" value="PPR"/>
    <property type="match status" value="2"/>
</dbReference>
<dbReference type="GO" id="GO:0003729">
    <property type="term" value="F:mRNA binding"/>
    <property type="evidence" value="ECO:0007669"/>
    <property type="project" value="TreeGrafter"/>
</dbReference>
<dbReference type="Proteomes" id="UP000014071">
    <property type="component" value="Unassembled WGS sequence"/>
</dbReference>
<evidence type="ECO:0000313" key="3">
    <source>
        <dbReference type="EMBL" id="GAC99465.1"/>
    </source>
</evidence>
<dbReference type="NCBIfam" id="TIGR00756">
    <property type="entry name" value="PPR"/>
    <property type="match status" value="1"/>
</dbReference>
<evidence type="ECO:0000313" key="4">
    <source>
        <dbReference type="Proteomes" id="UP000014071"/>
    </source>
</evidence>
<reference evidence="4" key="1">
    <citation type="journal article" date="2013" name="Genome Announc.">
        <title>Draft genome sequence of the basidiomycetous yeast-like fungus Pseudozyma hubeiensis SY62, which produces an abundant amount of the biosurfactant mannosylerythritol lipids.</title>
        <authorList>
            <person name="Konishi M."/>
            <person name="Hatada Y."/>
            <person name="Horiuchi J."/>
        </authorList>
    </citation>
    <scope>NUCLEOTIDE SEQUENCE [LARGE SCALE GENOMIC DNA]</scope>
    <source>
        <strain evidence="4">SY62</strain>
    </source>
</reference>
<proteinExistence type="predicted"/>
<dbReference type="OrthoDB" id="185373at2759"/>
<evidence type="ECO:0008006" key="5">
    <source>
        <dbReference type="Google" id="ProtNLM"/>
    </source>
</evidence>
<dbReference type="Gene3D" id="1.25.40.10">
    <property type="entry name" value="Tetratricopeptide repeat domain"/>
    <property type="match status" value="2"/>
</dbReference>
<dbReference type="PROSITE" id="PS51375">
    <property type="entry name" value="PPR"/>
    <property type="match status" value="2"/>
</dbReference>
<gene>
    <name evidence="3" type="ORF">PHSY_007066</name>
</gene>
<feature type="repeat" description="PPR" evidence="1">
    <location>
        <begin position="242"/>
        <end position="276"/>
    </location>
</feature>
<accession>R9PMX7</accession>
<dbReference type="RefSeq" id="XP_012193052.1">
    <property type="nucleotide sequence ID" value="XM_012337662.1"/>
</dbReference>
<dbReference type="STRING" id="1305764.R9PMX7"/>
<evidence type="ECO:0000256" key="2">
    <source>
        <dbReference type="SAM" id="MobiDB-lite"/>
    </source>
</evidence>
<organism evidence="3 4">
    <name type="scientific">Pseudozyma hubeiensis (strain SY62)</name>
    <name type="common">Yeast</name>
    <dbReference type="NCBI Taxonomy" id="1305764"/>
    <lineage>
        <taxon>Eukaryota</taxon>
        <taxon>Fungi</taxon>
        <taxon>Dikarya</taxon>
        <taxon>Basidiomycota</taxon>
        <taxon>Ustilaginomycotina</taxon>
        <taxon>Ustilaginomycetes</taxon>
        <taxon>Ustilaginales</taxon>
        <taxon>Ustilaginaceae</taxon>
        <taxon>Pseudozyma</taxon>
    </lineage>
</organism>
<name>R9PMX7_PSEHS</name>